<dbReference type="EMBL" id="JAHFYH010000009">
    <property type="protein sequence ID" value="KAH0228006.1"/>
    <property type="molecule type" value="Genomic_DNA"/>
</dbReference>
<evidence type="ECO:0000313" key="1">
    <source>
        <dbReference type="EMBL" id="KAH0228006.1"/>
    </source>
</evidence>
<reference evidence="1" key="1">
    <citation type="journal article" date="2021" name="J Fungi (Basel)">
        <title>Virulence traits and population genomics of the black yeast Aureobasidium melanogenum.</title>
        <authorList>
            <person name="Cernosa A."/>
            <person name="Sun X."/>
            <person name="Gostincar C."/>
            <person name="Fang C."/>
            <person name="Gunde-Cimerman N."/>
            <person name="Song Z."/>
        </authorList>
    </citation>
    <scope>NUCLEOTIDE SEQUENCE</scope>
    <source>
        <strain evidence="1">EXF-8016</strain>
    </source>
</reference>
<reference evidence="1" key="2">
    <citation type="submission" date="2021-08" db="EMBL/GenBank/DDBJ databases">
        <authorList>
            <person name="Gostincar C."/>
            <person name="Sun X."/>
            <person name="Song Z."/>
            <person name="Gunde-Cimerman N."/>
        </authorList>
    </citation>
    <scope>NUCLEOTIDE SEQUENCE</scope>
    <source>
        <strain evidence="1">EXF-8016</strain>
    </source>
</reference>
<accession>A0A9P8KAP2</accession>
<sequence length="219" mass="24635">MAEPSHDANGPYVSVELYDYEDLKRAKAELDKARQEVERRYEVLSKCSLDNMTFAKAQLDQARQAEQFRYEDFERVHNQLVDSMSRLVAARGSTAACSTDELGNDTDISSLGPLPNMRPRKIRVPTRARVGPSRRVIRQTRARETAAAPVRQSQDPVIVSLASRAAENAEFKTLMRIVSTGNASQEQFRIFQGHIDELTAQLNTDQTQSAVQIKSEHAE</sequence>
<dbReference type="Proteomes" id="UP000767238">
    <property type="component" value="Unassembled WGS sequence"/>
</dbReference>
<name>A0A9P8KAP2_AURME</name>
<evidence type="ECO:0000313" key="2">
    <source>
        <dbReference type="Proteomes" id="UP000767238"/>
    </source>
</evidence>
<organism evidence="1 2">
    <name type="scientific">Aureobasidium melanogenum</name>
    <name type="common">Aureobasidium pullulans var. melanogenum</name>
    <dbReference type="NCBI Taxonomy" id="46634"/>
    <lineage>
        <taxon>Eukaryota</taxon>
        <taxon>Fungi</taxon>
        <taxon>Dikarya</taxon>
        <taxon>Ascomycota</taxon>
        <taxon>Pezizomycotina</taxon>
        <taxon>Dothideomycetes</taxon>
        <taxon>Dothideomycetidae</taxon>
        <taxon>Dothideales</taxon>
        <taxon>Saccotheciaceae</taxon>
        <taxon>Aureobasidium</taxon>
    </lineage>
</organism>
<protein>
    <submittedName>
        <fullName evidence="1">Uncharacterized protein</fullName>
    </submittedName>
</protein>
<dbReference type="OrthoDB" id="5338195at2759"/>
<dbReference type="AlphaFoldDB" id="A0A9P8KAP2"/>
<gene>
    <name evidence="1" type="ORF">KCV03_g2004</name>
</gene>
<comment type="caution">
    <text evidence="1">The sequence shown here is derived from an EMBL/GenBank/DDBJ whole genome shotgun (WGS) entry which is preliminary data.</text>
</comment>
<feature type="non-terminal residue" evidence="1">
    <location>
        <position position="219"/>
    </location>
</feature>
<proteinExistence type="predicted"/>